<dbReference type="InterPro" id="IPR009050">
    <property type="entry name" value="Globin-like_sf"/>
</dbReference>
<evidence type="ECO:0000256" key="3">
    <source>
        <dbReference type="ARBA" id="ARBA00022617"/>
    </source>
</evidence>
<comment type="caution">
    <text evidence="9">The sequence shown here is derived from an EMBL/GenBank/DDBJ whole genome shotgun (WGS) entry which is preliminary data.</text>
</comment>
<dbReference type="GO" id="GO:0016491">
    <property type="term" value="F:oxidoreductase activity"/>
    <property type="evidence" value="ECO:0007669"/>
    <property type="project" value="UniProtKB-ARBA"/>
</dbReference>
<dbReference type="InterPro" id="IPR000971">
    <property type="entry name" value="Globin"/>
</dbReference>
<feature type="domain" description="Globin" evidence="8">
    <location>
        <begin position="33"/>
        <end position="180"/>
    </location>
</feature>
<sequence length="192" mass="21540">MTNDFPMGCSASLHPRVSSRHLPSAKVKTVAVPLTADTKNTLRESWKLVEPLKTEAGKLMFVRLFETHPNIQDTFPTFKGVSLDELMNSRSLYLHAKRVMAAVDNAINALDDCEVLIESLTSLGQRHQAWSVMEDHFAVVGEALLWTLQDLLQSKCTSQVLEAWTELFKFITKTMLVGIRVNEADDGKLYSC</sequence>
<dbReference type="OrthoDB" id="436496at2759"/>
<dbReference type="InterPro" id="IPR012292">
    <property type="entry name" value="Globin/Proto"/>
</dbReference>
<dbReference type="Gene3D" id="1.10.490.10">
    <property type="entry name" value="Globins"/>
    <property type="match status" value="1"/>
</dbReference>
<dbReference type="GO" id="GO:0019825">
    <property type="term" value="F:oxygen binding"/>
    <property type="evidence" value="ECO:0007669"/>
    <property type="project" value="InterPro"/>
</dbReference>
<dbReference type="InterPro" id="IPR013314">
    <property type="entry name" value="Globin_lamprey/hagfish"/>
</dbReference>
<keyword evidence="10" id="KW-1185">Reference proteome</keyword>
<dbReference type="PANTHER" id="PTHR46458">
    <property type="entry name" value="BLR2807 PROTEIN"/>
    <property type="match status" value="1"/>
</dbReference>
<organism evidence="9 10">
    <name type="scientific">Stylophora pistillata</name>
    <name type="common">Smooth cauliflower coral</name>
    <dbReference type="NCBI Taxonomy" id="50429"/>
    <lineage>
        <taxon>Eukaryota</taxon>
        <taxon>Metazoa</taxon>
        <taxon>Cnidaria</taxon>
        <taxon>Anthozoa</taxon>
        <taxon>Hexacorallia</taxon>
        <taxon>Scleractinia</taxon>
        <taxon>Astrocoeniina</taxon>
        <taxon>Pocilloporidae</taxon>
        <taxon>Stylophora</taxon>
    </lineage>
</organism>
<reference evidence="10" key="1">
    <citation type="journal article" date="2017" name="bioRxiv">
        <title>Comparative analysis of the genomes of Stylophora pistillata and Acropora digitifera provides evidence for extensive differences between species of corals.</title>
        <authorList>
            <person name="Voolstra C.R."/>
            <person name="Li Y."/>
            <person name="Liew Y.J."/>
            <person name="Baumgarten S."/>
            <person name="Zoccola D."/>
            <person name="Flot J.-F."/>
            <person name="Tambutte S."/>
            <person name="Allemand D."/>
            <person name="Aranda M."/>
        </authorList>
    </citation>
    <scope>NUCLEOTIDE SEQUENCE [LARGE SCALE GENOMIC DNA]</scope>
</reference>
<evidence type="ECO:0000313" key="9">
    <source>
        <dbReference type="EMBL" id="PFX27022.1"/>
    </source>
</evidence>
<dbReference type="Pfam" id="PF00042">
    <property type="entry name" value="Globin"/>
    <property type="match status" value="1"/>
</dbReference>
<evidence type="ECO:0000256" key="2">
    <source>
        <dbReference type="ARBA" id="ARBA00022448"/>
    </source>
</evidence>
<dbReference type="SUPFAM" id="SSF46458">
    <property type="entry name" value="Globin-like"/>
    <property type="match status" value="1"/>
</dbReference>
<keyword evidence="3 7" id="KW-0349">Heme</keyword>
<name>A0A2B4SEQ9_STYPI</name>
<evidence type="ECO:0000313" key="10">
    <source>
        <dbReference type="Proteomes" id="UP000225706"/>
    </source>
</evidence>
<keyword evidence="6" id="KW-0408">Iron</keyword>
<dbReference type="GO" id="GO:0005344">
    <property type="term" value="F:oxygen carrier activity"/>
    <property type="evidence" value="ECO:0007669"/>
    <property type="project" value="UniProtKB-KW"/>
</dbReference>
<dbReference type="Proteomes" id="UP000225706">
    <property type="component" value="Unassembled WGS sequence"/>
</dbReference>
<dbReference type="PANTHER" id="PTHR46458:SF1">
    <property type="entry name" value="GEO09476P1"/>
    <property type="match status" value="1"/>
</dbReference>
<dbReference type="PROSITE" id="PS01033">
    <property type="entry name" value="GLOBIN"/>
    <property type="match status" value="1"/>
</dbReference>
<evidence type="ECO:0000259" key="8">
    <source>
        <dbReference type="PROSITE" id="PS01033"/>
    </source>
</evidence>
<dbReference type="GO" id="GO:0020037">
    <property type="term" value="F:heme binding"/>
    <property type="evidence" value="ECO:0007669"/>
    <property type="project" value="InterPro"/>
</dbReference>
<dbReference type="AlphaFoldDB" id="A0A2B4SEQ9"/>
<dbReference type="InterPro" id="IPR050532">
    <property type="entry name" value="Globin-like_OT"/>
</dbReference>
<keyword evidence="5" id="KW-0479">Metal-binding</keyword>
<dbReference type="InterPro" id="IPR044399">
    <property type="entry name" value="Mb-like_M"/>
</dbReference>
<gene>
    <name evidence="9" type="primary">ngb</name>
    <name evidence="9" type="ORF">AWC38_SpisGene8313</name>
</gene>
<evidence type="ECO:0000256" key="1">
    <source>
        <dbReference type="ARBA" id="ARBA00011245"/>
    </source>
</evidence>
<accession>A0A2B4SEQ9</accession>
<proteinExistence type="inferred from homology"/>
<evidence type="ECO:0000256" key="7">
    <source>
        <dbReference type="RuleBase" id="RU000356"/>
    </source>
</evidence>
<dbReference type="EMBL" id="LSMT01000113">
    <property type="protein sequence ID" value="PFX27022.1"/>
    <property type="molecule type" value="Genomic_DNA"/>
</dbReference>
<evidence type="ECO:0000256" key="4">
    <source>
        <dbReference type="ARBA" id="ARBA00022621"/>
    </source>
</evidence>
<dbReference type="PRINTS" id="PR01906">
    <property type="entry name" value="FISHGLOBIN"/>
</dbReference>
<keyword evidence="4 7" id="KW-0561">Oxygen transport</keyword>
<keyword evidence="2 7" id="KW-0813">Transport</keyword>
<comment type="subunit">
    <text evidence="1">Monomer.</text>
</comment>
<evidence type="ECO:0000256" key="6">
    <source>
        <dbReference type="ARBA" id="ARBA00023004"/>
    </source>
</evidence>
<dbReference type="GO" id="GO:0005506">
    <property type="term" value="F:iron ion binding"/>
    <property type="evidence" value="ECO:0007669"/>
    <property type="project" value="InterPro"/>
</dbReference>
<comment type="similarity">
    <text evidence="7">Belongs to the globin family.</text>
</comment>
<dbReference type="CDD" id="cd01040">
    <property type="entry name" value="Mb-like"/>
    <property type="match status" value="1"/>
</dbReference>
<evidence type="ECO:0000256" key="5">
    <source>
        <dbReference type="ARBA" id="ARBA00022723"/>
    </source>
</evidence>
<protein>
    <submittedName>
        <fullName evidence="9">Neuroglobin</fullName>
    </submittedName>
</protein>
<dbReference type="STRING" id="50429.A0A2B4SEQ9"/>